<name>A0A2N0ZDM0_9BACI</name>
<dbReference type="GO" id="GO:0035312">
    <property type="term" value="F:5'-3' DNA exonuclease activity"/>
    <property type="evidence" value="ECO:0007669"/>
    <property type="project" value="TreeGrafter"/>
</dbReference>
<dbReference type="Proteomes" id="UP000233343">
    <property type="component" value="Unassembled WGS sequence"/>
</dbReference>
<evidence type="ECO:0000313" key="2">
    <source>
        <dbReference type="EMBL" id="PKG27585.1"/>
    </source>
</evidence>
<dbReference type="EMBL" id="PISD01000040">
    <property type="protein sequence ID" value="PKG27585.1"/>
    <property type="molecule type" value="Genomic_DNA"/>
</dbReference>
<dbReference type="CDD" id="cd07438">
    <property type="entry name" value="PHP_HisPPase_AMP"/>
    <property type="match status" value="1"/>
</dbReference>
<dbReference type="PANTHER" id="PTHR42924:SF3">
    <property type="entry name" value="POLYMERASE_HISTIDINOL PHOSPHATASE N-TERMINAL DOMAIN-CONTAINING PROTEIN"/>
    <property type="match status" value="1"/>
</dbReference>
<dbReference type="InterPro" id="IPR016195">
    <property type="entry name" value="Pol/histidinol_Pase-like"/>
</dbReference>
<keyword evidence="3" id="KW-1185">Reference proteome</keyword>
<dbReference type="RefSeq" id="WP_066188881.1">
    <property type="nucleotide sequence ID" value="NZ_JAMAUX010000004.1"/>
</dbReference>
<proteinExistence type="predicted"/>
<dbReference type="GO" id="GO:0004534">
    <property type="term" value="F:5'-3' RNA exonuclease activity"/>
    <property type="evidence" value="ECO:0007669"/>
    <property type="project" value="TreeGrafter"/>
</dbReference>
<dbReference type="Gene3D" id="3.20.20.140">
    <property type="entry name" value="Metal-dependent hydrolases"/>
    <property type="match status" value="1"/>
</dbReference>
<dbReference type="SUPFAM" id="SSF89550">
    <property type="entry name" value="PHP domain-like"/>
    <property type="match status" value="1"/>
</dbReference>
<dbReference type="InterPro" id="IPR052018">
    <property type="entry name" value="PHP_domain"/>
</dbReference>
<dbReference type="InterPro" id="IPR003141">
    <property type="entry name" value="Pol/His_phosphatase_N"/>
</dbReference>
<dbReference type="PANTHER" id="PTHR42924">
    <property type="entry name" value="EXONUCLEASE"/>
    <property type="match status" value="1"/>
</dbReference>
<dbReference type="Pfam" id="PF02811">
    <property type="entry name" value="PHP"/>
    <property type="match status" value="1"/>
</dbReference>
<organism evidence="2 3">
    <name type="scientific">Cytobacillus horneckiae</name>
    <dbReference type="NCBI Taxonomy" id="549687"/>
    <lineage>
        <taxon>Bacteria</taxon>
        <taxon>Bacillati</taxon>
        <taxon>Bacillota</taxon>
        <taxon>Bacilli</taxon>
        <taxon>Bacillales</taxon>
        <taxon>Bacillaceae</taxon>
        <taxon>Cytobacillus</taxon>
    </lineage>
</organism>
<evidence type="ECO:0000313" key="3">
    <source>
        <dbReference type="Proteomes" id="UP000233343"/>
    </source>
</evidence>
<evidence type="ECO:0000259" key="1">
    <source>
        <dbReference type="SMART" id="SM00481"/>
    </source>
</evidence>
<sequence length="281" mass="31244">MKADLHVHSDYSDGSDSVETVFKKAKEYGVTHISFVDHDTVAGYEAISQLGEMYGITAIPGIEISAFDFKRDRKVHVLGYDYSPNAAHIKSLCSHILEKRQAHSLWQIEQIRQSGIEVDADLIVAGRDTGTTIYKQHIMNVLTDSPYDSIHYQNLYKRLFKGEGVASGDIVYADAFDAVRAIKADGGTAVIAHPGQLDSYDLIPELIEAGLDGIERNHPDHTESDHQKVERLSDQYNLIMTGGSDYHGHYGPPTQIGSHQSPTAELCRNSSKFVGDRYPFY</sequence>
<dbReference type="InterPro" id="IPR004013">
    <property type="entry name" value="PHP_dom"/>
</dbReference>
<accession>A0A2N0ZDM0</accession>
<feature type="domain" description="Polymerase/histidinol phosphatase N-terminal" evidence="1">
    <location>
        <begin position="3"/>
        <end position="68"/>
    </location>
</feature>
<dbReference type="AlphaFoldDB" id="A0A2N0ZDM0"/>
<comment type="caution">
    <text evidence="2">The sequence shown here is derived from an EMBL/GenBank/DDBJ whole genome shotgun (WGS) entry which is preliminary data.</text>
</comment>
<dbReference type="SMART" id="SM00481">
    <property type="entry name" value="POLIIIAc"/>
    <property type="match status" value="1"/>
</dbReference>
<dbReference type="Gene3D" id="1.10.150.650">
    <property type="match status" value="1"/>
</dbReference>
<reference evidence="2 3" key="1">
    <citation type="journal article" date="2010" name="Int. J. Syst. Evol. Microbiol.">
        <title>Bacillus horneckiae sp. nov., isolated from a spacecraft-assembly clean room.</title>
        <authorList>
            <person name="Vaishampayan P."/>
            <person name="Probst A."/>
            <person name="Krishnamurthi S."/>
            <person name="Ghosh S."/>
            <person name="Osman S."/>
            <person name="McDowall A."/>
            <person name="Ruckmani A."/>
            <person name="Mayilraj S."/>
            <person name="Venkateswaran K."/>
        </authorList>
    </citation>
    <scope>NUCLEOTIDE SEQUENCE [LARGE SCALE GENOMIC DNA]</scope>
    <source>
        <strain evidence="3">1PO1SC</strain>
    </source>
</reference>
<protein>
    <submittedName>
        <fullName evidence="2">PHP domain-containing protein</fullName>
    </submittedName>
</protein>
<gene>
    <name evidence="2" type="ORF">CWS20_17815</name>
</gene>